<reference evidence="1 2" key="1">
    <citation type="submission" date="2016-01" db="EMBL/GenBank/DDBJ databases">
        <title>Complete genome and mega plasmid sequence of Sphingomonas panacis DCY99 elicits systemic resistance in rice to Xanthomonas oryzae.</title>
        <authorList>
            <person name="Kim Y.J."/>
            <person name="Yang D.C."/>
            <person name="Sing P."/>
        </authorList>
    </citation>
    <scope>NUCLEOTIDE SEQUENCE [LARGE SCALE GENOMIC DNA]</scope>
    <source>
        <strain evidence="1 2">DCY99</strain>
    </source>
</reference>
<protein>
    <recommendedName>
        <fullName evidence="3">Phage tail assembly chaperone</fullName>
    </recommendedName>
</protein>
<dbReference type="Pfam" id="PF09550">
    <property type="entry name" value="Phage_TAC_6"/>
    <property type="match status" value="1"/>
</dbReference>
<dbReference type="KEGG" id="span:AWL63_00960"/>
<organism evidence="1 2">
    <name type="scientific">Sphingomonas panacis</name>
    <dbReference type="NCBI Taxonomy" id="1560345"/>
    <lineage>
        <taxon>Bacteria</taxon>
        <taxon>Pseudomonadati</taxon>
        <taxon>Pseudomonadota</taxon>
        <taxon>Alphaproteobacteria</taxon>
        <taxon>Sphingomonadales</taxon>
        <taxon>Sphingomonadaceae</taxon>
        <taxon>Sphingomonas</taxon>
    </lineage>
</organism>
<dbReference type="STRING" id="1560345.AWL63_00960"/>
<evidence type="ECO:0000313" key="1">
    <source>
        <dbReference type="EMBL" id="AOH82760.1"/>
    </source>
</evidence>
<sequence length="66" mass="6609">MSARFADAAVRLAGLAGVAFGWRPAHFWAATPAELAALVAAIGGEAGATPPTPETIATLMEAFPDG</sequence>
<gene>
    <name evidence="1" type="ORF">AWL63_00960</name>
</gene>
<proteinExistence type="predicted"/>
<dbReference type="EMBL" id="CP014168">
    <property type="protein sequence ID" value="AOH82760.1"/>
    <property type="molecule type" value="Genomic_DNA"/>
</dbReference>
<dbReference type="InterPro" id="IPR019056">
    <property type="entry name" value="Phage_TAC_6"/>
</dbReference>
<name>A0A1B3Z5S3_9SPHN</name>
<accession>A0A1B3Z5S3</accession>
<evidence type="ECO:0008006" key="3">
    <source>
        <dbReference type="Google" id="ProtNLM"/>
    </source>
</evidence>
<evidence type="ECO:0000313" key="2">
    <source>
        <dbReference type="Proteomes" id="UP000094256"/>
    </source>
</evidence>
<dbReference type="AlphaFoldDB" id="A0A1B3Z5S3"/>
<dbReference type="Proteomes" id="UP000094256">
    <property type="component" value="Chromosome"/>
</dbReference>
<dbReference type="RefSeq" id="WP_069203344.1">
    <property type="nucleotide sequence ID" value="NZ_CP014168.1"/>
</dbReference>
<keyword evidence="2" id="KW-1185">Reference proteome</keyword>